<reference evidence="2 3" key="1">
    <citation type="submission" date="2024-04" db="EMBL/GenBank/DDBJ databases">
        <authorList>
            <person name="Fracassetti M."/>
        </authorList>
    </citation>
    <scope>NUCLEOTIDE SEQUENCE [LARGE SCALE GENOMIC DNA]</scope>
</reference>
<gene>
    <name evidence="2" type="ORF">LTRI10_LOCUS12564</name>
</gene>
<proteinExistence type="predicted"/>
<sequence>MAGINPHVPLHLAQAAIFTGKGFRSAEDYALYLIKFQDHPLCPSISFDPARFNRYDMNIPGLTNVVGWSNLPLDQCYSFRPEAVRMFYVNMQPYFNTDPPTFTTVVYNYLLTISVDILSYLLGYPIAGTEVLDEGDFQEVGFNEVEAIRLYTRDTGEYYPSLIATGRLPNDLKVLHFFITRVFLPRSHGLNRIYPIDMWILASAKENRPISYPHLMFNHMLHYCDDNFNEELPFAPQITLLLHALGIDLRYKVARVDLIDTLRAQFVLRKVNAFVGRRRPRVNASGGEGAAVVPAAPLAADPEDEAVPEVVPEEPVAAEDLEDGLSIADLEEELGGDEGEISDYLSSPTFPF</sequence>
<protein>
    <submittedName>
        <fullName evidence="2">Uncharacterized protein</fullName>
    </submittedName>
</protein>
<feature type="region of interest" description="Disordered" evidence="1">
    <location>
        <begin position="333"/>
        <end position="352"/>
    </location>
</feature>
<evidence type="ECO:0000313" key="2">
    <source>
        <dbReference type="EMBL" id="CAL1370436.1"/>
    </source>
</evidence>
<evidence type="ECO:0000256" key="1">
    <source>
        <dbReference type="SAM" id="MobiDB-lite"/>
    </source>
</evidence>
<dbReference type="Proteomes" id="UP001497516">
    <property type="component" value="Chromosome 2"/>
</dbReference>
<dbReference type="AlphaFoldDB" id="A0AAV2D9T6"/>
<organism evidence="2 3">
    <name type="scientific">Linum trigynum</name>
    <dbReference type="NCBI Taxonomy" id="586398"/>
    <lineage>
        <taxon>Eukaryota</taxon>
        <taxon>Viridiplantae</taxon>
        <taxon>Streptophyta</taxon>
        <taxon>Embryophyta</taxon>
        <taxon>Tracheophyta</taxon>
        <taxon>Spermatophyta</taxon>
        <taxon>Magnoliopsida</taxon>
        <taxon>eudicotyledons</taxon>
        <taxon>Gunneridae</taxon>
        <taxon>Pentapetalae</taxon>
        <taxon>rosids</taxon>
        <taxon>fabids</taxon>
        <taxon>Malpighiales</taxon>
        <taxon>Linaceae</taxon>
        <taxon>Linum</taxon>
    </lineage>
</organism>
<evidence type="ECO:0000313" key="3">
    <source>
        <dbReference type="Proteomes" id="UP001497516"/>
    </source>
</evidence>
<feature type="region of interest" description="Disordered" evidence="1">
    <location>
        <begin position="301"/>
        <end position="322"/>
    </location>
</feature>
<name>A0AAV2D9T6_9ROSI</name>
<accession>A0AAV2D9T6</accession>
<keyword evidence="3" id="KW-1185">Reference proteome</keyword>
<dbReference type="EMBL" id="OZ034815">
    <property type="protein sequence ID" value="CAL1370436.1"/>
    <property type="molecule type" value="Genomic_DNA"/>
</dbReference>